<evidence type="ECO:0000259" key="1">
    <source>
        <dbReference type="Pfam" id="PF00296"/>
    </source>
</evidence>
<dbReference type="AlphaFoldDB" id="A0AAW6RCK1"/>
<dbReference type="PANTHER" id="PTHR43244:SF2">
    <property type="entry name" value="CONSERVED HYPOTHETICAL ALANINE AND PROLINE-RICH PROTEIN"/>
    <property type="match status" value="1"/>
</dbReference>
<evidence type="ECO:0000313" key="2">
    <source>
        <dbReference type="EMBL" id="MDG6782155.1"/>
    </source>
</evidence>
<dbReference type="InterPro" id="IPR036661">
    <property type="entry name" value="Luciferase-like_sf"/>
</dbReference>
<dbReference type="SUPFAM" id="SSF51679">
    <property type="entry name" value="Bacterial luciferase-like"/>
    <property type="match status" value="1"/>
</dbReference>
<organism evidence="2">
    <name type="scientific">Gordonia rubripertincta</name>
    <name type="common">Rhodococcus corallinus</name>
    <dbReference type="NCBI Taxonomy" id="36822"/>
    <lineage>
        <taxon>Bacteria</taxon>
        <taxon>Bacillati</taxon>
        <taxon>Actinomycetota</taxon>
        <taxon>Actinomycetes</taxon>
        <taxon>Mycobacteriales</taxon>
        <taxon>Gordoniaceae</taxon>
        <taxon>Gordonia</taxon>
    </lineage>
</organism>
<dbReference type="EMBL" id="JARUXG010000008">
    <property type="protein sequence ID" value="MDG6782155.1"/>
    <property type="molecule type" value="Genomic_DNA"/>
</dbReference>
<sequence>MIKGVEMEFGLPWPGAEVAQEAEKAGIAAFCTGDFVDNDAYSVLADMAANTTKAQVGTSIAYAFSRSPYAHASAIRTLHKHAAGRLFLGLGSGAYAINRDWVGAEADRPVARMSDLAGAVRAWLHAENGERVRYDGEFYRVDARVQAPVLGRLDVPILFAGFNKGMAAAAARHADGVIGHGLFTAQWWDDVVRPATAKGLADAGKSSTIEHGWLITAVDDDNPDRAILDARRMIAFYLTVKTYDAFIEQHGWTDAVAALRAAFKAGDMDTFTNAVTDDMLHTIAVCGTTADARSRLAERRAEGSLARDLTYLGQPAFLVSDRRRAVYAHNSLALLEG</sequence>
<dbReference type="Gene3D" id="3.20.20.30">
    <property type="entry name" value="Luciferase-like domain"/>
    <property type="match status" value="1"/>
</dbReference>
<protein>
    <submittedName>
        <fullName evidence="2">LLM class flavin-dependent oxidoreductase</fullName>
    </submittedName>
</protein>
<dbReference type="InterPro" id="IPR050564">
    <property type="entry name" value="F420-G6PD/mer"/>
</dbReference>
<proteinExistence type="predicted"/>
<accession>A0AAW6RCK1</accession>
<dbReference type="Pfam" id="PF00296">
    <property type="entry name" value="Bac_luciferase"/>
    <property type="match status" value="1"/>
</dbReference>
<gene>
    <name evidence="2" type="ORF">QBL07_15095</name>
</gene>
<name>A0AAW6RCK1_GORRU</name>
<dbReference type="GO" id="GO:0016705">
    <property type="term" value="F:oxidoreductase activity, acting on paired donors, with incorporation or reduction of molecular oxygen"/>
    <property type="evidence" value="ECO:0007669"/>
    <property type="project" value="InterPro"/>
</dbReference>
<dbReference type="PANTHER" id="PTHR43244">
    <property type="match status" value="1"/>
</dbReference>
<feature type="domain" description="Luciferase-like" evidence="1">
    <location>
        <begin position="17"/>
        <end position="302"/>
    </location>
</feature>
<dbReference type="InterPro" id="IPR011251">
    <property type="entry name" value="Luciferase-like_dom"/>
</dbReference>
<reference evidence="2" key="1">
    <citation type="submission" date="2023-04" db="EMBL/GenBank/DDBJ databases">
        <title>Characterization and analysis of the complete genome of Gordonia rubripertincta 112, the degrader of aromatic and aliphatic compounds.</title>
        <authorList>
            <person name="Frantsuzova E."/>
            <person name="Bogun A."/>
            <person name="Delegan Y."/>
        </authorList>
    </citation>
    <scope>NUCLEOTIDE SEQUENCE</scope>
    <source>
        <strain evidence="2">112</strain>
    </source>
</reference>
<comment type="caution">
    <text evidence="2">The sequence shown here is derived from an EMBL/GenBank/DDBJ whole genome shotgun (WGS) entry which is preliminary data.</text>
</comment>